<dbReference type="SMART" id="SM00900">
    <property type="entry name" value="FMN_bind"/>
    <property type="match status" value="1"/>
</dbReference>
<protein>
    <recommendedName>
        <fullName evidence="7">FMN-binding domain-containing protein</fullName>
    </recommendedName>
</protein>
<dbReference type="PANTHER" id="PTHR36118:SF1">
    <property type="entry name" value="ION-TRANSLOCATING OXIDOREDUCTASE COMPLEX SUBUNIT G"/>
    <property type="match status" value="1"/>
</dbReference>
<keyword evidence="6" id="KW-0812">Transmembrane</keyword>
<proteinExistence type="predicted"/>
<evidence type="ECO:0000256" key="1">
    <source>
        <dbReference type="ARBA" id="ARBA00022448"/>
    </source>
</evidence>
<dbReference type="RefSeq" id="WP_284152696.1">
    <property type="nucleotide sequence ID" value="NZ_AP025516.1"/>
</dbReference>
<keyword evidence="9" id="KW-1185">Reference proteome</keyword>
<reference evidence="8 9" key="1">
    <citation type="submission" date="2022-01" db="EMBL/GenBank/DDBJ databases">
        <title>Desulfofustis limnae sp. nov., a novel mesophilic sulfate-reducing bacterium isolated from marsh soil.</title>
        <authorList>
            <person name="Watanabe M."/>
            <person name="Takahashi A."/>
            <person name="Kojima H."/>
            <person name="Fukui M."/>
        </authorList>
    </citation>
    <scope>NUCLEOTIDE SEQUENCE [LARGE SCALE GENOMIC DNA]</scope>
    <source>
        <strain evidence="8 9">PPLL</strain>
    </source>
</reference>
<keyword evidence="3" id="KW-0285">Flavoprotein</keyword>
<evidence type="ECO:0000256" key="5">
    <source>
        <dbReference type="ARBA" id="ARBA00022982"/>
    </source>
</evidence>
<evidence type="ECO:0000313" key="9">
    <source>
        <dbReference type="Proteomes" id="UP000830055"/>
    </source>
</evidence>
<evidence type="ECO:0000313" key="8">
    <source>
        <dbReference type="EMBL" id="BDD89390.1"/>
    </source>
</evidence>
<sequence length="299" mass="33250">MSNILTIIFRLTVSCLVAGLIMGMTFVFTNKAKKANEHAREQRVVYSLLGYSGNAEIPESMGLHEIYRYVVTDGSGQSIGYLVPVGSHEEEGGFSFVRLNLDGEFVDNTPVSLSEATVREQGERDLAIQAGLGQDKSIRFTDQTIVVTDHGKRQAYLLSGKFPGFKTHIAIILALDPEYSVIGLEIMEHEEDPGLGAEIEQDYFKNQFKYKPFEKIKGLKVVKEPMPENYVEALEGRMDEAAAIDLMRQYRDQDIYALTGATISSDAVSSGVKGMTKKFGYRQDLLDKVLAEQQIAVPF</sequence>
<dbReference type="PANTHER" id="PTHR36118">
    <property type="entry name" value="ION-TRANSLOCATING OXIDOREDUCTASE COMPLEX SUBUNIT G"/>
    <property type="match status" value="1"/>
</dbReference>
<evidence type="ECO:0000256" key="3">
    <source>
        <dbReference type="ARBA" id="ARBA00022630"/>
    </source>
</evidence>
<keyword evidence="4" id="KW-0288">FMN</keyword>
<feature type="transmembrane region" description="Helical" evidence="6">
    <location>
        <begin position="7"/>
        <end position="28"/>
    </location>
</feature>
<keyword evidence="1" id="KW-0813">Transport</keyword>
<keyword evidence="5" id="KW-0249">Electron transport</keyword>
<feature type="domain" description="FMN-binding" evidence="7">
    <location>
        <begin position="164"/>
        <end position="279"/>
    </location>
</feature>
<dbReference type="Pfam" id="PF04205">
    <property type="entry name" value="FMN_bind"/>
    <property type="match status" value="1"/>
</dbReference>
<evidence type="ECO:0000256" key="4">
    <source>
        <dbReference type="ARBA" id="ARBA00022643"/>
    </source>
</evidence>
<dbReference type="InterPro" id="IPR010209">
    <property type="entry name" value="Ion_transpt_RnfG/RsxG"/>
</dbReference>
<keyword evidence="6" id="KW-1133">Transmembrane helix</keyword>
<evidence type="ECO:0000256" key="2">
    <source>
        <dbReference type="ARBA" id="ARBA00022553"/>
    </source>
</evidence>
<name>A0ABN6M9D0_9BACT</name>
<organism evidence="8 9">
    <name type="scientific">Desulfofustis limnaeus</name>
    <dbReference type="NCBI Taxonomy" id="2740163"/>
    <lineage>
        <taxon>Bacteria</taxon>
        <taxon>Pseudomonadati</taxon>
        <taxon>Thermodesulfobacteriota</taxon>
        <taxon>Desulfobulbia</taxon>
        <taxon>Desulfobulbales</taxon>
        <taxon>Desulfocapsaceae</taxon>
        <taxon>Desulfofustis</taxon>
    </lineage>
</organism>
<evidence type="ECO:0000259" key="7">
    <source>
        <dbReference type="SMART" id="SM00900"/>
    </source>
</evidence>
<keyword evidence="6" id="KW-0472">Membrane</keyword>
<gene>
    <name evidence="8" type="ORF">DPPLL_37550</name>
</gene>
<accession>A0ABN6M9D0</accession>
<keyword evidence="2" id="KW-0597">Phosphoprotein</keyword>
<dbReference type="InterPro" id="IPR007329">
    <property type="entry name" value="FMN-bd"/>
</dbReference>
<dbReference type="EMBL" id="AP025516">
    <property type="protein sequence ID" value="BDD89390.1"/>
    <property type="molecule type" value="Genomic_DNA"/>
</dbReference>
<dbReference type="Proteomes" id="UP000830055">
    <property type="component" value="Chromosome"/>
</dbReference>
<evidence type="ECO:0000256" key="6">
    <source>
        <dbReference type="SAM" id="Phobius"/>
    </source>
</evidence>